<reference evidence="2 3" key="1">
    <citation type="submission" date="2017-10" db="EMBL/GenBank/DDBJ databases">
        <title>Two draft genome sequences of Pusillimonas sp. strains isolated from a nitrate- and radionuclide-contaminated groundwater in Russia.</title>
        <authorList>
            <person name="Grouzdev D.S."/>
            <person name="Tourova T.P."/>
            <person name="Goeva M.A."/>
            <person name="Babich T.L."/>
            <person name="Sokolova D.S."/>
            <person name="Abdullin R."/>
            <person name="Poltaraus A.B."/>
            <person name="Toshchakov S.V."/>
            <person name="Nazina T.N."/>
        </authorList>
    </citation>
    <scope>NUCLEOTIDE SEQUENCE [LARGE SCALE GENOMIC DNA]</scope>
    <source>
        <strain evidence="2 3">JR1/69-3-13</strain>
    </source>
</reference>
<dbReference type="AlphaFoldDB" id="A0A2N4U188"/>
<comment type="caution">
    <text evidence="2">The sequence shown here is derived from an EMBL/GenBank/DDBJ whole genome shotgun (WGS) entry which is preliminary data.</text>
</comment>
<accession>A0A2N4U188</accession>
<dbReference type="EMBL" id="PDNW01000016">
    <property type="protein sequence ID" value="PLC48788.1"/>
    <property type="molecule type" value="Genomic_DNA"/>
</dbReference>
<keyword evidence="3" id="KW-1185">Reference proteome</keyword>
<dbReference type="OrthoDB" id="8966854at2"/>
<keyword evidence="1" id="KW-0472">Membrane</keyword>
<feature type="transmembrane region" description="Helical" evidence="1">
    <location>
        <begin position="50"/>
        <end position="71"/>
    </location>
</feature>
<keyword evidence="1" id="KW-0812">Transmembrane</keyword>
<keyword evidence="1" id="KW-1133">Transmembrane helix</keyword>
<sequence>MSEIETARKPLPQGYRQGIITAITVLLGFSLAFLRFWGTEAPGEWTSKSVIPGVMLTAAVVLQIIALYRALRLADDEEHEYQQTVQWFIASATLLLFGLAAAAWELA</sequence>
<gene>
    <name evidence="2" type="ORF">CR159_16495</name>
</gene>
<protein>
    <submittedName>
        <fullName evidence="2">Uncharacterized protein</fullName>
    </submittedName>
</protein>
<dbReference type="Proteomes" id="UP000234190">
    <property type="component" value="Unassembled WGS sequence"/>
</dbReference>
<evidence type="ECO:0000256" key="1">
    <source>
        <dbReference type="SAM" id="Phobius"/>
    </source>
</evidence>
<feature type="transmembrane region" description="Helical" evidence="1">
    <location>
        <begin position="83"/>
        <end position="104"/>
    </location>
</feature>
<evidence type="ECO:0000313" key="2">
    <source>
        <dbReference type="EMBL" id="PLC48788.1"/>
    </source>
</evidence>
<name>A0A2N4U188_9BURK</name>
<evidence type="ECO:0000313" key="3">
    <source>
        <dbReference type="Proteomes" id="UP000234190"/>
    </source>
</evidence>
<dbReference type="RefSeq" id="WP_102075115.1">
    <property type="nucleotide sequence ID" value="NZ_PDNW01000016.1"/>
</dbReference>
<proteinExistence type="predicted"/>
<feature type="transmembrane region" description="Helical" evidence="1">
    <location>
        <begin position="18"/>
        <end position="38"/>
    </location>
</feature>
<organism evidence="2 3">
    <name type="scientific">Pollutimonas subterranea</name>
    <dbReference type="NCBI Taxonomy" id="2045210"/>
    <lineage>
        <taxon>Bacteria</taxon>
        <taxon>Pseudomonadati</taxon>
        <taxon>Pseudomonadota</taxon>
        <taxon>Betaproteobacteria</taxon>
        <taxon>Burkholderiales</taxon>
        <taxon>Alcaligenaceae</taxon>
        <taxon>Pollutimonas</taxon>
    </lineage>
</organism>